<organism evidence="1 2">
    <name type="scientific">Piscirickettsia litoralis</name>
    <dbReference type="NCBI Taxonomy" id="1891921"/>
    <lineage>
        <taxon>Bacteria</taxon>
        <taxon>Pseudomonadati</taxon>
        <taxon>Pseudomonadota</taxon>
        <taxon>Gammaproteobacteria</taxon>
        <taxon>Thiotrichales</taxon>
        <taxon>Piscirickettsiaceae</taxon>
        <taxon>Piscirickettsia</taxon>
    </lineage>
</organism>
<name>A0ABX2ZWK2_9GAMM</name>
<dbReference type="Pfam" id="PF09140">
    <property type="entry name" value="MipZ"/>
    <property type="match status" value="1"/>
</dbReference>
<protein>
    <recommendedName>
        <fullName evidence="3">CobQ/CobB/MinD/ParA nucleotide binding domain-containing protein</fullName>
    </recommendedName>
</protein>
<comment type="caution">
    <text evidence="1">The sequence shown here is derived from an EMBL/GenBank/DDBJ whole genome shotgun (WGS) entry which is preliminary data.</text>
</comment>
<evidence type="ECO:0008006" key="3">
    <source>
        <dbReference type="Google" id="ProtNLM"/>
    </source>
</evidence>
<dbReference type="InterPro" id="IPR015223">
    <property type="entry name" value="MipZ"/>
</dbReference>
<dbReference type="PANTHER" id="PTHR13696">
    <property type="entry name" value="P-LOOP CONTAINING NUCLEOSIDE TRIPHOSPHATE HYDROLASE"/>
    <property type="match status" value="1"/>
</dbReference>
<accession>A0ABX2ZWK2</accession>
<dbReference type="PIRSF" id="PIRSF009320">
    <property type="entry name" value="Nuc_binding_HP_1000"/>
    <property type="match status" value="1"/>
</dbReference>
<dbReference type="Gene3D" id="3.40.50.300">
    <property type="entry name" value="P-loop containing nucleotide triphosphate hydrolases"/>
    <property type="match status" value="1"/>
</dbReference>
<dbReference type="InterPro" id="IPR027417">
    <property type="entry name" value="P-loop_NTPase"/>
</dbReference>
<proteinExistence type="predicted"/>
<reference evidence="1 2" key="1">
    <citation type="submission" date="2016-08" db="EMBL/GenBank/DDBJ databases">
        <title>Draft genome sequence of Candidatus Piscirickettsia litoralis, from seawater.</title>
        <authorList>
            <person name="Wan X."/>
            <person name="Lee A.J."/>
            <person name="Hou S."/>
            <person name="Donachie S.P."/>
        </authorList>
    </citation>
    <scope>NUCLEOTIDE SEQUENCE [LARGE SCALE GENOMIC DNA]</scope>
    <source>
        <strain evidence="1 2">Y2</strain>
    </source>
</reference>
<evidence type="ECO:0000313" key="1">
    <source>
        <dbReference type="EMBL" id="ODN40992.1"/>
    </source>
</evidence>
<gene>
    <name evidence="1" type="ORF">BGC07_18735</name>
</gene>
<keyword evidence="2" id="KW-1185">Reference proteome</keyword>
<evidence type="ECO:0000313" key="2">
    <source>
        <dbReference type="Proteomes" id="UP000094329"/>
    </source>
</evidence>
<dbReference type="Proteomes" id="UP000094329">
    <property type="component" value="Unassembled WGS sequence"/>
</dbReference>
<sequence length="214" mass="23987">MILQLFSTKGGVSKTTIAINLAAEYLRQGFSVALVDGDRQGSAHTWSQRREQLDVKQPHSIQKTGRINKTLAELNEQYDFVIVDTGGFDSQEMRTGLMVADIGIIPFRPSQMDLDVIPRLYELIEGAKDFNDGLQVYGLLSLAPTNVLNTEIKNAKQKLADYPEIEMINTIIRDRKSFRDSIEYGASVIEMDDQKAKAEIQILASMIQKTMETA</sequence>
<dbReference type="PANTHER" id="PTHR13696:SF96">
    <property type="entry name" value="COBQ_COBB_MIND_PARA NUCLEOTIDE BINDING DOMAIN-CONTAINING PROTEIN"/>
    <property type="match status" value="1"/>
</dbReference>
<dbReference type="InterPro" id="IPR050678">
    <property type="entry name" value="DNA_Partitioning_ATPase"/>
</dbReference>
<dbReference type="EMBL" id="MDTU01000009">
    <property type="protein sequence ID" value="ODN40992.1"/>
    <property type="molecule type" value="Genomic_DNA"/>
</dbReference>
<dbReference type="RefSeq" id="WP_069314578.1">
    <property type="nucleotide sequence ID" value="NZ_MDTU01000009.1"/>
</dbReference>
<dbReference type="CDD" id="cd02042">
    <property type="entry name" value="ParAB_family"/>
    <property type="match status" value="1"/>
</dbReference>
<dbReference type="SUPFAM" id="SSF52540">
    <property type="entry name" value="P-loop containing nucleoside triphosphate hydrolases"/>
    <property type="match status" value="1"/>
</dbReference>